<comment type="caution">
    <text evidence="1">The sequence shown here is derived from an EMBL/GenBank/DDBJ whole genome shotgun (WGS) entry which is preliminary data.</text>
</comment>
<reference evidence="1" key="1">
    <citation type="submission" date="2019-11" db="EMBL/GenBank/DDBJ databases">
        <title>Bipolaris sorokiniana Genome sequencing.</title>
        <authorList>
            <person name="Wang H."/>
        </authorList>
    </citation>
    <scope>NUCLEOTIDE SEQUENCE</scope>
</reference>
<dbReference type="Proteomes" id="UP000624244">
    <property type="component" value="Unassembled WGS sequence"/>
</dbReference>
<name>A0A8H5ZQY8_COCSA</name>
<evidence type="ECO:0000313" key="1">
    <source>
        <dbReference type="EMBL" id="KAF5853464.1"/>
    </source>
</evidence>
<evidence type="ECO:0000313" key="2">
    <source>
        <dbReference type="Proteomes" id="UP000624244"/>
    </source>
</evidence>
<organism evidence="1 2">
    <name type="scientific">Cochliobolus sativus</name>
    <name type="common">Common root rot and spot blotch fungus</name>
    <name type="synonym">Bipolaris sorokiniana</name>
    <dbReference type="NCBI Taxonomy" id="45130"/>
    <lineage>
        <taxon>Eukaryota</taxon>
        <taxon>Fungi</taxon>
        <taxon>Dikarya</taxon>
        <taxon>Ascomycota</taxon>
        <taxon>Pezizomycotina</taxon>
        <taxon>Dothideomycetes</taxon>
        <taxon>Pleosporomycetidae</taxon>
        <taxon>Pleosporales</taxon>
        <taxon>Pleosporineae</taxon>
        <taxon>Pleosporaceae</taxon>
        <taxon>Bipolaris</taxon>
    </lineage>
</organism>
<proteinExistence type="predicted"/>
<dbReference type="EMBL" id="WNKQ01000002">
    <property type="protein sequence ID" value="KAF5853464.1"/>
    <property type="molecule type" value="Genomic_DNA"/>
</dbReference>
<feature type="non-terminal residue" evidence="1">
    <location>
        <position position="61"/>
    </location>
</feature>
<dbReference type="AlphaFoldDB" id="A0A8H5ZQY8"/>
<accession>A0A8H5ZQY8</accession>
<protein>
    <submittedName>
        <fullName evidence="1">Uncharacterized protein</fullName>
    </submittedName>
</protein>
<gene>
    <name evidence="1" type="ORF">GGP41_001999</name>
</gene>
<sequence>PVEWREKCLPPVGIQKGTDSYRWFVAPLSAADVTENDFCLHLSILRDKTGRNPEVILDLYM</sequence>